<sequence>MACSRYYFGVHEVGTTGHWNASIVTHPLRILLSNIKDYVPTFRIYVLFYWFDLLVSLLMTALLSVVWFVFTDRSTDLATQGTGADEKELDEAWRMEGLLSVAMLTIMWGVRVYFATVLWRYYHILLNRQHLYPSSNAGSSFGLSSQGDGFDDVEEDLDFMDNLEARRGGYLKVDV</sequence>
<proteinExistence type="predicted"/>
<feature type="transmembrane region" description="Helical" evidence="1">
    <location>
        <begin position="98"/>
        <end position="122"/>
    </location>
</feature>
<keyword evidence="1" id="KW-0472">Membrane</keyword>
<evidence type="ECO:0000313" key="2">
    <source>
        <dbReference type="EMBL" id="RUP51724.1"/>
    </source>
</evidence>
<keyword evidence="1" id="KW-0812">Transmembrane</keyword>
<name>A0A433DLI1_9FUNG</name>
<dbReference type="AlphaFoldDB" id="A0A433DLI1"/>
<protein>
    <submittedName>
        <fullName evidence="2">Uncharacterized protein</fullName>
    </submittedName>
</protein>
<accession>A0A433DLI1</accession>
<feature type="transmembrane region" description="Helical" evidence="1">
    <location>
        <begin position="46"/>
        <end position="70"/>
    </location>
</feature>
<keyword evidence="3" id="KW-1185">Reference proteome</keyword>
<dbReference type="Proteomes" id="UP000268093">
    <property type="component" value="Unassembled WGS sequence"/>
</dbReference>
<evidence type="ECO:0000256" key="1">
    <source>
        <dbReference type="SAM" id="Phobius"/>
    </source>
</evidence>
<evidence type="ECO:0000313" key="3">
    <source>
        <dbReference type="Proteomes" id="UP000268093"/>
    </source>
</evidence>
<keyword evidence="1" id="KW-1133">Transmembrane helix</keyword>
<organism evidence="2 3">
    <name type="scientific">Jimgerdemannia flammicorona</name>
    <dbReference type="NCBI Taxonomy" id="994334"/>
    <lineage>
        <taxon>Eukaryota</taxon>
        <taxon>Fungi</taxon>
        <taxon>Fungi incertae sedis</taxon>
        <taxon>Mucoromycota</taxon>
        <taxon>Mucoromycotina</taxon>
        <taxon>Endogonomycetes</taxon>
        <taxon>Endogonales</taxon>
        <taxon>Endogonaceae</taxon>
        <taxon>Jimgerdemannia</taxon>
    </lineage>
</organism>
<reference evidence="2 3" key="1">
    <citation type="journal article" date="2018" name="New Phytol.">
        <title>Phylogenomics of Endogonaceae and evolution of mycorrhizas within Mucoromycota.</title>
        <authorList>
            <person name="Chang Y."/>
            <person name="Desiro A."/>
            <person name="Na H."/>
            <person name="Sandor L."/>
            <person name="Lipzen A."/>
            <person name="Clum A."/>
            <person name="Barry K."/>
            <person name="Grigoriev I.V."/>
            <person name="Martin F.M."/>
            <person name="Stajich J.E."/>
            <person name="Smith M.E."/>
            <person name="Bonito G."/>
            <person name="Spatafora J.W."/>
        </authorList>
    </citation>
    <scope>NUCLEOTIDE SEQUENCE [LARGE SCALE GENOMIC DNA]</scope>
    <source>
        <strain evidence="2 3">GMNB39</strain>
    </source>
</reference>
<gene>
    <name evidence="2" type="ORF">BC936DRAFT_146303</name>
</gene>
<comment type="caution">
    <text evidence="2">The sequence shown here is derived from an EMBL/GenBank/DDBJ whole genome shotgun (WGS) entry which is preliminary data.</text>
</comment>
<dbReference type="EMBL" id="RBNI01000514">
    <property type="protein sequence ID" value="RUP51724.1"/>
    <property type="molecule type" value="Genomic_DNA"/>
</dbReference>
<dbReference type="OrthoDB" id="3338076at2759"/>